<dbReference type="Pfam" id="PF05949">
    <property type="entry name" value="DUF881"/>
    <property type="match status" value="1"/>
</dbReference>
<feature type="compositionally biased region" description="Low complexity" evidence="2">
    <location>
        <begin position="281"/>
        <end position="300"/>
    </location>
</feature>
<keyword evidence="3" id="KW-1133">Transmembrane helix</keyword>
<evidence type="ECO:0008006" key="6">
    <source>
        <dbReference type="Google" id="ProtNLM"/>
    </source>
</evidence>
<evidence type="ECO:0000313" key="4">
    <source>
        <dbReference type="EMBL" id="AKU16926.1"/>
    </source>
</evidence>
<dbReference type="RefSeq" id="WP_083450199.1">
    <property type="nucleotide sequence ID" value="NZ_CP011112.1"/>
</dbReference>
<comment type="similarity">
    <text evidence="1">Belongs to the UPF0749 family.</text>
</comment>
<keyword evidence="5" id="KW-1185">Reference proteome</keyword>
<evidence type="ECO:0000313" key="5">
    <source>
        <dbReference type="Proteomes" id="UP000066480"/>
    </source>
</evidence>
<evidence type="ECO:0000256" key="2">
    <source>
        <dbReference type="SAM" id="MobiDB-lite"/>
    </source>
</evidence>
<proteinExistence type="inferred from homology"/>
<dbReference type="Gene3D" id="3.30.70.1880">
    <property type="entry name" value="Protein of unknown function DUF881"/>
    <property type="match status" value="1"/>
</dbReference>
<dbReference type="STRING" id="571913.VV02_15435"/>
<dbReference type="InterPro" id="IPR010273">
    <property type="entry name" value="DUF881"/>
</dbReference>
<accession>A0A0K1JJP1</accession>
<dbReference type="EMBL" id="CP011112">
    <property type="protein sequence ID" value="AKU16926.1"/>
    <property type="molecule type" value="Genomic_DNA"/>
</dbReference>
<protein>
    <recommendedName>
        <fullName evidence="6">DUF881 domain-containing protein</fullName>
    </recommendedName>
</protein>
<organism evidence="4 5">
    <name type="scientific">Luteipulveratus mongoliensis</name>
    <dbReference type="NCBI Taxonomy" id="571913"/>
    <lineage>
        <taxon>Bacteria</taxon>
        <taxon>Bacillati</taxon>
        <taxon>Actinomycetota</taxon>
        <taxon>Actinomycetes</taxon>
        <taxon>Micrococcales</taxon>
        <taxon>Dermacoccaceae</taxon>
        <taxon>Luteipulveratus</taxon>
    </lineage>
</organism>
<dbReference type="GO" id="GO:0005886">
    <property type="term" value="C:plasma membrane"/>
    <property type="evidence" value="ECO:0007669"/>
    <property type="project" value="TreeGrafter"/>
</dbReference>
<dbReference type="OrthoDB" id="3218134at2"/>
<feature type="region of interest" description="Disordered" evidence="2">
    <location>
        <begin position="1"/>
        <end position="21"/>
    </location>
</feature>
<dbReference type="Proteomes" id="UP000066480">
    <property type="component" value="Chromosome"/>
</dbReference>
<feature type="region of interest" description="Disordered" evidence="2">
    <location>
        <begin position="272"/>
        <end position="300"/>
    </location>
</feature>
<feature type="transmembrane region" description="Helical" evidence="3">
    <location>
        <begin position="53"/>
        <end position="72"/>
    </location>
</feature>
<dbReference type="PATRIC" id="fig|571913.6.peg.3134"/>
<name>A0A0K1JJP1_9MICO</name>
<reference evidence="4 5" key="1">
    <citation type="submission" date="2015-03" db="EMBL/GenBank/DDBJ databases">
        <title>Luteipulveratus halotolerans sp. nov., a novel actinobacterium (Dermacoccaceae) from Sarawak, Malaysia.</title>
        <authorList>
            <person name="Juboi H."/>
            <person name="Basik A."/>
            <person name="Shamsul S.S."/>
            <person name="Arnold P."/>
            <person name="Schmitt E.K."/>
            <person name="Sanglier J.-J."/>
            <person name="Yeo T."/>
        </authorList>
    </citation>
    <scope>NUCLEOTIDE SEQUENCE [LARGE SCALE GENOMIC DNA]</scope>
    <source>
        <strain evidence="4 5">MN07-A0370</strain>
    </source>
</reference>
<keyword evidence="3" id="KW-0812">Transmembrane</keyword>
<gene>
    <name evidence="4" type="ORF">VV02_15435</name>
</gene>
<dbReference type="KEGG" id="lmoi:VV02_15435"/>
<dbReference type="PANTHER" id="PTHR37313">
    <property type="entry name" value="UPF0749 PROTEIN RV1825"/>
    <property type="match status" value="1"/>
</dbReference>
<keyword evidence="3" id="KW-0472">Membrane</keyword>
<dbReference type="PANTHER" id="PTHR37313:SF1">
    <property type="entry name" value="UPF0749 PROTEIN RV1823"/>
    <property type="match status" value="1"/>
</dbReference>
<dbReference type="AlphaFoldDB" id="A0A0K1JJP1"/>
<evidence type="ECO:0000256" key="1">
    <source>
        <dbReference type="ARBA" id="ARBA00009108"/>
    </source>
</evidence>
<evidence type="ECO:0000256" key="3">
    <source>
        <dbReference type="SAM" id="Phobius"/>
    </source>
</evidence>
<sequence>MSDAPRPRPARPPGSSMSLLTDLMEHPLDPGYQEAADRRTARGEAAASLRGPLLITVCVLTGLLLIIAANSLRVPKDAANQERDQLIGQIHRQQKVVDNKVKDIKGLQGQISAAQRQALGRGDGPSIAEELSRAEVASGAVGVHGPGFQLTLDDAPSDPGAGGNAGSEGEEQTSVKSSDIQVLVNGMWQAGAEAISINGQRLTSQSAIRFAGSAILVDFRPLSRPYVISAIGEAGALKQRFEAGPSGSYLKSLTSQFRMKVKAENKDNLSVPASASLGMHSASPAPASTASASSAQKESP</sequence>
<feature type="region of interest" description="Disordered" evidence="2">
    <location>
        <begin position="148"/>
        <end position="176"/>
    </location>
</feature>